<dbReference type="SUPFAM" id="SSF81653">
    <property type="entry name" value="Calcium ATPase, transduction domain A"/>
    <property type="match status" value="1"/>
</dbReference>
<dbReference type="GO" id="GO:0016020">
    <property type="term" value="C:membrane"/>
    <property type="evidence" value="ECO:0007669"/>
    <property type="project" value="InterPro"/>
</dbReference>
<dbReference type="InterPro" id="IPR008250">
    <property type="entry name" value="ATPase_P-typ_transduc_dom_A_sf"/>
</dbReference>
<evidence type="ECO:0000256" key="3">
    <source>
        <dbReference type="SAM" id="Phobius"/>
    </source>
</evidence>
<dbReference type="EMBL" id="UIGR01000001">
    <property type="protein sequence ID" value="SUX33295.1"/>
    <property type="molecule type" value="Genomic_DNA"/>
</dbReference>
<dbReference type="GO" id="GO:0008556">
    <property type="term" value="F:P-type potassium transmembrane transporter activity"/>
    <property type="evidence" value="ECO:0007669"/>
    <property type="project" value="InterPro"/>
</dbReference>
<keyword evidence="3" id="KW-0812">Transmembrane</keyword>
<keyword evidence="3" id="KW-1133">Transmembrane helix</keyword>
<protein>
    <submittedName>
        <fullName evidence="5">Potassium-transporting ATPase B chain</fullName>
        <ecNumber evidence="5">3.6.3.12</ecNumber>
    </submittedName>
</protein>
<feature type="transmembrane region" description="Helical" evidence="3">
    <location>
        <begin position="79"/>
        <end position="98"/>
    </location>
</feature>
<evidence type="ECO:0000313" key="5">
    <source>
        <dbReference type="EMBL" id="SUX33295.1"/>
    </source>
</evidence>
<evidence type="ECO:0000313" key="6">
    <source>
        <dbReference type="Proteomes" id="UP000254029"/>
    </source>
</evidence>
<keyword evidence="5" id="KW-0378">Hydrolase</keyword>
<reference evidence="5 6" key="1">
    <citation type="submission" date="2018-06" db="EMBL/GenBank/DDBJ databases">
        <authorList>
            <consortium name="Pathogen Informatics"/>
            <person name="Doyle S."/>
        </authorList>
    </citation>
    <scope>NUCLEOTIDE SEQUENCE [LARGE SCALE GENOMIC DNA]</scope>
    <source>
        <strain evidence="5 6">NCTC8684</strain>
    </source>
</reference>
<gene>
    <name evidence="5" type="primary">kdpB_1</name>
    <name evidence="5" type="ORF">NCTC8684_02387</name>
</gene>
<dbReference type="GO" id="GO:0016787">
    <property type="term" value="F:hydrolase activity"/>
    <property type="evidence" value="ECO:0007669"/>
    <property type="project" value="UniProtKB-KW"/>
</dbReference>
<sequence length="201" mass="20847">MNDNNHSQALAVPAASHKSAGKSLFDPALVKPAIVDSFKKLSPRTQWRNPVMFVVYVGSILATGLWLQSLGGHGEASSGFILGIALWLWFTVLFANFAEALAEGRSKAQAASLRSAKKNVVAKKLAGGNHGAAKSIVDGTSLRKGDFVLVEAGDVIPVDGEVVEGVASVDESAITGESAPVIRESGGDFSSVTGGTRVLSD</sequence>
<evidence type="ECO:0000256" key="1">
    <source>
        <dbReference type="ARBA" id="ARBA00022741"/>
    </source>
</evidence>
<dbReference type="PANTHER" id="PTHR43743:SF1">
    <property type="entry name" value="POTASSIUM-TRANSPORTING ATPASE ATP-BINDING SUBUNIT"/>
    <property type="match status" value="1"/>
</dbReference>
<keyword evidence="2" id="KW-0067">ATP-binding</keyword>
<keyword evidence="1" id="KW-0547">Nucleotide-binding</keyword>
<feature type="transmembrane region" description="Helical" evidence="3">
    <location>
        <begin position="49"/>
        <end position="67"/>
    </location>
</feature>
<evidence type="ECO:0000256" key="2">
    <source>
        <dbReference type="ARBA" id="ARBA00022840"/>
    </source>
</evidence>
<keyword evidence="3" id="KW-0472">Membrane</keyword>
<name>A0AAX2MAF5_CHRVL</name>
<dbReference type="GO" id="GO:0005524">
    <property type="term" value="F:ATP binding"/>
    <property type="evidence" value="ECO:0007669"/>
    <property type="project" value="UniProtKB-KW"/>
</dbReference>
<dbReference type="Proteomes" id="UP000254029">
    <property type="component" value="Unassembled WGS sequence"/>
</dbReference>
<dbReference type="Pfam" id="PF00122">
    <property type="entry name" value="E1-E2_ATPase"/>
    <property type="match status" value="1"/>
</dbReference>
<evidence type="ECO:0000259" key="4">
    <source>
        <dbReference type="Pfam" id="PF00122"/>
    </source>
</evidence>
<feature type="domain" description="P-type ATPase A" evidence="4">
    <location>
        <begin position="135"/>
        <end position="198"/>
    </location>
</feature>
<dbReference type="InterPro" id="IPR006391">
    <property type="entry name" value="P-type_ATPase_bsu_IA"/>
</dbReference>
<dbReference type="Gene3D" id="2.70.150.10">
    <property type="entry name" value="Calcium-transporting ATPase, cytoplasmic transduction domain A"/>
    <property type="match status" value="1"/>
</dbReference>
<comment type="caution">
    <text evidence="5">The sequence shown here is derived from an EMBL/GenBank/DDBJ whole genome shotgun (WGS) entry which is preliminary data.</text>
</comment>
<proteinExistence type="predicted"/>
<dbReference type="AlphaFoldDB" id="A0AAX2MAF5"/>
<organism evidence="5 6">
    <name type="scientific">Chromobacterium violaceum</name>
    <dbReference type="NCBI Taxonomy" id="536"/>
    <lineage>
        <taxon>Bacteria</taxon>
        <taxon>Pseudomonadati</taxon>
        <taxon>Pseudomonadota</taxon>
        <taxon>Betaproteobacteria</taxon>
        <taxon>Neisseriales</taxon>
        <taxon>Chromobacteriaceae</taxon>
        <taxon>Chromobacterium</taxon>
    </lineage>
</organism>
<dbReference type="PANTHER" id="PTHR43743">
    <property type="entry name" value="POTASSIUM-TRANSPORTING ATPASE ATP-BINDING SUBUNIT"/>
    <property type="match status" value="1"/>
</dbReference>
<dbReference type="InterPro" id="IPR059000">
    <property type="entry name" value="ATPase_P-type_domA"/>
</dbReference>
<accession>A0AAX2MAF5</accession>
<dbReference type="EC" id="3.6.3.12" evidence="5"/>